<sequence length="224" mass="22818">MTFSIAARCAATGRFAVAVASSSPAVAARCAYARAGIGAATTQNITDPRLGPKALDLMALGAGATAARNVLVQATAHIDHRQLTMIDAEGRTAVFSGPGTLGIHGEAQGKDVVSAGNLLANPNVPRAIVAAFEASLGQDLGDRIIAAMAAGLAAGGEAGPVYSAGMQMVGEVSWPIADLRVDWHDAPISELARLWSIYKPQMEAYVTRALNPVAAPSYGVPGDA</sequence>
<feature type="chain" id="PRO_5037282342" evidence="1">
    <location>
        <begin position="28"/>
        <end position="224"/>
    </location>
</feature>
<evidence type="ECO:0000313" key="2">
    <source>
        <dbReference type="EMBL" id="MCB8876705.1"/>
    </source>
</evidence>
<evidence type="ECO:0000313" key="3">
    <source>
        <dbReference type="Proteomes" id="UP000708298"/>
    </source>
</evidence>
<dbReference type="Pfam" id="PF06267">
    <property type="entry name" value="DUF1028"/>
    <property type="match status" value="1"/>
</dbReference>
<gene>
    <name evidence="2" type="ORF">ASILVAE211_16055</name>
</gene>
<comment type="caution">
    <text evidence="2">The sequence shown here is derived from an EMBL/GenBank/DDBJ whole genome shotgun (WGS) entry which is preliminary data.</text>
</comment>
<reference evidence="2" key="1">
    <citation type="journal article" date="2021" name="Microorganisms">
        <title>Acidisoma silvae sp. nov. and Acidisomacellulosilytica sp. nov., Two Acidophilic Bacteria Isolated from Decaying Wood, Hydrolyzing Cellulose and Producing Poly-3-hydroxybutyrate.</title>
        <authorList>
            <person name="Mieszkin S."/>
            <person name="Pouder E."/>
            <person name="Uroz S."/>
            <person name="Simon-Colin C."/>
            <person name="Alain K."/>
        </authorList>
    </citation>
    <scope>NUCLEOTIDE SEQUENCE</scope>
    <source>
        <strain evidence="2">HW T2.11</strain>
    </source>
</reference>
<dbReference type="AlphaFoldDB" id="A0A964DZP9"/>
<accession>A0A964DZP9</accession>
<feature type="signal peptide" evidence="1">
    <location>
        <begin position="1"/>
        <end position="27"/>
    </location>
</feature>
<keyword evidence="1" id="KW-0732">Signal</keyword>
<dbReference type="InterPro" id="IPR010430">
    <property type="entry name" value="DUF1028"/>
</dbReference>
<protein>
    <submittedName>
        <fullName evidence="2">DUF1028 domain-containing protein</fullName>
    </submittedName>
</protein>
<dbReference type="PANTHER" id="PTHR39328">
    <property type="entry name" value="BLL2871 PROTEIN"/>
    <property type="match status" value="1"/>
</dbReference>
<dbReference type="SUPFAM" id="SSF56235">
    <property type="entry name" value="N-terminal nucleophile aminohydrolases (Ntn hydrolases)"/>
    <property type="match status" value="1"/>
</dbReference>
<dbReference type="RefSeq" id="WP_227322363.1">
    <property type="nucleotide sequence ID" value="NZ_JAESVB010000007.1"/>
</dbReference>
<organism evidence="2 3">
    <name type="scientific">Acidisoma silvae</name>
    <dbReference type="NCBI Taxonomy" id="2802396"/>
    <lineage>
        <taxon>Bacteria</taxon>
        <taxon>Pseudomonadati</taxon>
        <taxon>Pseudomonadota</taxon>
        <taxon>Alphaproteobacteria</taxon>
        <taxon>Acetobacterales</taxon>
        <taxon>Acidocellaceae</taxon>
        <taxon>Acidisoma</taxon>
    </lineage>
</organism>
<evidence type="ECO:0000256" key="1">
    <source>
        <dbReference type="SAM" id="SignalP"/>
    </source>
</evidence>
<dbReference type="PANTHER" id="PTHR39328:SF1">
    <property type="entry name" value="BLL2871 PROTEIN"/>
    <property type="match status" value="1"/>
</dbReference>
<name>A0A964DZP9_9PROT</name>
<dbReference type="InterPro" id="IPR029055">
    <property type="entry name" value="Ntn_hydrolases_N"/>
</dbReference>
<reference evidence="2" key="2">
    <citation type="submission" date="2021-01" db="EMBL/GenBank/DDBJ databases">
        <authorList>
            <person name="Mieszkin S."/>
            <person name="Pouder E."/>
            <person name="Alain K."/>
        </authorList>
    </citation>
    <scope>NUCLEOTIDE SEQUENCE</scope>
    <source>
        <strain evidence="2">HW T2.11</strain>
    </source>
</reference>
<dbReference type="Gene3D" id="3.60.20.10">
    <property type="entry name" value="Glutamine Phosphoribosylpyrophosphate, subunit 1, domain 1"/>
    <property type="match status" value="1"/>
</dbReference>
<proteinExistence type="predicted"/>
<dbReference type="Proteomes" id="UP000708298">
    <property type="component" value="Unassembled WGS sequence"/>
</dbReference>
<dbReference type="EMBL" id="JAESVB010000007">
    <property type="protein sequence ID" value="MCB8876705.1"/>
    <property type="molecule type" value="Genomic_DNA"/>
</dbReference>
<keyword evidence="3" id="KW-1185">Reference proteome</keyword>